<evidence type="ECO:0000313" key="1">
    <source>
        <dbReference type="EMBL" id="PGH34473.1"/>
    </source>
</evidence>
<reference evidence="1 2" key="1">
    <citation type="submission" date="2017-10" db="EMBL/GenBank/DDBJ databases">
        <title>Comparative genomics in systemic dimorphic fungi from Ajellomycetaceae.</title>
        <authorList>
            <person name="Munoz J.F."/>
            <person name="Mcewen J.G."/>
            <person name="Clay O.K."/>
            <person name="Cuomo C.A."/>
        </authorList>
    </citation>
    <scope>NUCLEOTIDE SEQUENCE [LARGE SCALE GENOMIC DNA]</scope>
    <source>
        <strain evidence="1 2">UAMH4076</strain>
    </source>
</reference>
<name>A0A2B7ZMT1_9EURO</name>
<keyword evidence="2" id="KW-1185">Reference proteome</keyword>
<dbReference type="Proteomes" id="UP000226031">
    <property type="component" value="Unassembled WGS sequence"/>
</dbReference>
<dbReference type="EMBL" id="PDND01000039">
    <property type="protein sequence ID" value="PGH34473.1"/>
    <property type="molecule type" value="Genomic_DNA"/>
</dbReference>
<evidence type="ECO:0000313" key="2">
    <source>
        <dbReference type="Proteomes" id="UP000226031"/>
    </source>
</evidence>
<protein>
    <submittedName>
        <fullName evidence="1">Uncharacterized protein</fullName>
    </submittedName>
</protein>
<organism evidence="1 2">
    <name type="scientific">[Emmonsia] crescens</name>
    <dbReference type="NCBI Taxonomy" id="73230"/>
    <lineage>
        <taxon>Eukaryota</taxon>
        <taxon>Fungi</taxon>
        <taxon>Dikarya</taxon>
        <taxon>Ascomycota</taxon>
        <taxon>Pezizomycotina</taxon>
        <taxon>Eurotiomycetes</taxon>
        <taxon>Eurotiomycetidae</taxon>
        <taxon>Onygenales</taxon>
        <taxon>Ajellomycetaceae</taxon>
        <taxon>Emergomyces</taxon>
    </lineage>
</organism>
<dbReference type="AlphaFoldDB" id="A0A2B7ZMT1"/>
<sequence>MAKVIVSTLNFRNLFRPWLRLLGIPAFWARVSGGARSFALPIRKLPRESNWQLTSAIFFSTQVHLRSTPYFDVDNRVELKKICPTGLDDYSSLRGPVYKREDAEVHHETSLQESSVGM</sequence>
<proteinExistence type="predicted"/>
<comment type="caution">
    <text evidence="1">The sequence shown here is derived from an EMBL/GenBank/DDBJ whole genome shotgun (WGS) entry which is preliminary data.</text>
</comment>
<accession>A0A2B7ZMT1</accession>
<gene>
    <name evidence="1" type="ORF">GX50_02656</name>
</gene>